<sequence>MRALPSCISLRVPKYFLSSHLIREIIHAPLQYLWRCTFGVSASVDHVIALQIALWGCGLVRRRQISCGEHRLKQRTDCRRPTDLRTPSGHKSTTSDLKSSFAFRCPRMNSCDESAMSPPLAETVTLQTKLLTRNCFVTEQRRAAKQQLSERKAAASPDCPSGSDPKTLFVSKTSEVWPADHISCRTHGELHPSSLELEVNGYS</sequence>
<evidence type="ECO:0000313" key="2">
    <source>
        <dbReference type="Proteomes" id="UP000799324"/>
    </source>
</evidence>
<proteinExistence type="predicted"/>
<keyword evidence="2" id="KW-1185">Reference proteome</keyword>
<organism evidence="1 2">
    <name type="scientific">Lophiostoma macrostomum CBS 122681</name>
    <dbReference type="NCBI Taxonomy" id="1314788"/>
    <lineage>
        <taxon>Eukaryota</taxon>
        <taxon>Fungi</taxon>
        <taxon>Dikarya</taxon>
        <taxon>Ascomycota</taxon>
        <taxon>Pezizomycotina</taxon>
        <taxon>Dothideomycetes</taxon>
        <taxon>Pleosporomycetidae</taxon>
        <taxon>Pleosporales</taxon>
        <taxon>Lophiostomataceae</taxon>
        <taxon>Lophiostoma</taxon>
    </lineage>
</organism>
<dbReference type="EMBL" id="MU004553">
    <property type="protein sequence ID" value="KAF2648172.1"/>
    <property type="molecule type" value="Genomic_DNA"/>
</dbReference>
<protein>
    <submittedName>
        <fullName evidence="1">Uncharacterized protein</fullName>
    </submittedName>
</protein>
<dbReference type="AlphaFoldDB" id="A0A6A6SL58"/>
<name>A0A6A6SL58_9PLEO</name>
<evidence type="ECO:0000313" key="1">
    <source>
        <dbReference type="EMBL" id="KAF2648172.1"/>
    </source>
</evidence>
<dbReference type="Proteomes" id="UP000799324">
    <property type="component" value="Unassembled WGS sequence"/>
</dbReference>
<gene>
    <name evidence="1" type="ORF">K491DRAFT_256312</name>
</gene>
<reference evidence="1" key="1">
    <citation type="journal article" date="2020" name="Stud. Mycol.">
        <title>101 Dothideomycetes genomes: a test case for predicting lifestyles and emergence of pathogens.</title>
        <authorList>
            <person name="Haridas S."/>
            <person name="Albert R."/>
            <person name="Binder M."/>
            <person name="Bloem J."/>
            <person name="Labutti K."/>
            <person name="Salamov A."/>
            <person name="Andreopoulos B."/>
            <person name="Baker S."/>
            <person name="Barry K."/>
            <person name="Bills G."/>
            <person name="Bluhm B."/>
            <person name="Cannon C."/>
            <person name="Castanera R."/>
            <person name="Culley D."/>
            <person name="Daum C."/>
            <person name="Ezra D."/>
            <person name="Gonzalez J."/>
            <person name="Henrissat B."/>
            <person name="Kuo A."/>
            <person name="Liang C."/>
            <person name="Lipzen A."/>
            <person name="Lutzoni F."/>
            <person name="Magnuson J."/>
            <person name="Mondo S."/>
            <person name="Nolan M."/>
            <person name="Ohm R."/>
            <person name="Pangilinan J."/>
            <person name="Park H.-J."/>
            <person name="Ramirez L."/>
            <person name="Alfaro M."/>
            <person name="Sun H."/>
            <person name="Tritt A."/>
            <person name="Yoshinaga Y."/>
            <person name="Zwiers L.-H."/>
            <person name="Turgeon B."/>
            <person name="Goodwin S."/>
            <person name="Spatafora J."/>
            <person name="Crous P."/>
            <person name="Grigoriev I."/>
        </authorList>
    </citation>
    <scope>NUCLEOTIDE SEQUENCE</scope>
    <source>
        <strain evidence="1">CBS 122681</strain>
    </source>
</reference>
<accession>A0A6A6SL58</accession>